<accession>H3NJU5</accession>
<reference evidence="2 3" key="1">
    <citation type="submission" date="2012-01" db="EMBL/GenBank/DDBJ databases">
        <title>The Genome Sequence of Facklamia languida CCUG 37842.</title>
        <authorList>
            <consortium name="The Broad Institute Genome Sequencing Platform"/>
            <person name="Earl A."/>
            <person name="Ward D."/>
            <person name="Feldgarden M."/>
            <person name="Gevers D."/>
            <person name="Huys G."/>
            <person name="Young S.K."/>
            <person name="Zeng Q."/>
            <person name="Gargeya S."/>
            <person name="Fitzgerald M."/>
            <person name="Haas B."/>
            <person name="Abouelleil A."/>
            <person name="Alvarado L."/>
            <person name="Arachchi H.M."/>
            <person name="Berlin A."/>
            <person name="Chapman S.B."/>
            <person name="Gearin G."/>
            <person name="Goldberg J."/>
            <person name="Griggs A."/>
            <person name="Gujja S."/>
            <person name="Hansen M."/>
            <person name="Heiman D."/>
            <person name="Howarth C."/>
            <person name="Larimer J."/>
            <person name="Lui A."/>
            <person name="MacDonald P.J.P."/>
            <person name="McCowen C."/>
            <person name="Montmayeur A."/>
            <person name="Murphy C."/>
            <person name="Neiman D."/>
            <person name="Pearson M."/>
            <person name="Priest M."/>
            <person name="Roberts A."/>
            <person name="Saif S."/>
            <person name="Shea T."/>
            <person name="Sisk P."/>
            <person name="Stolte C."/>
            <person name="Sykes S."/>
            <person name="Wortman J."/>
            <person name="Nusbaum C."/>
            <person name="Birren B."/>
        </authorList>
    </citation>
    <scope>NUCLEOTIDE SEQUENCE [LARGE SCALE GENOMIC DNA]</scope>
    <source>
        <strain evidence="2 3">CCUG 37842</strain>
    </source>
</reference>
<dbReference type="PATRIC" id="fig|883113.3.peg.1129"/>
<comment type="caution">
    <text evidence="2">The sequence shown here is derived from an EMBL/GenBank/DDBJ whole genome shotgun (WGS) entry which is preliminary data.</text>
</comment>
<protein>
    <recommendedName>
        <fullName evidence="4">CDP-diacylglycerol-serine O-phosphatidyltransferase</fullName>
    </recommendedName>
</protein>
<sequence>MLGNIHQSNLPILVRFVFGALGVAFAMINQVDYAMMSLIIVSILTITHSEIDQYFEYQEDALSFGLELEVLADFIGYGLVPAAILQSLAGGAVWGVIVAAIYMLAVGIRLAHFNRPQEFQGEQVELDHSYLGLPILAVVPVLAILLLIHFFAKGAWLAMVLAVLLLVLAVGYVMARPIPKLTKEQWRYTVMGLIVVLIVFLAFSIFL</sequence>
<proteinExistence type="predicted"/>
<keyword evidence="1" id="KW-1133">Transmembrane helix</keyword>
<dbReference type="HOGENOM" id="CLU_1330280_0_0_9"/>
<keyword evidence="1" id="KW-0472">Membrane</keyword>
<dbReference type="Proteomes" id="UP000006190">
    <property type="component" value="Unassembled WGS sequence"/>
</dbReference>
<evidence type="ECO:0008006" key="4">
    <source>
        <dbReference type="Google" id="ProtNLM"/>
    </source>
</evidence>
<feature type="transmembrane region" description="Helical" evidence="1">
    <location>
        <begin position="12"/>
        <end position="28"/>
    </location>
</feature>
<organism evidence="2 3">
    <name type="scientific">Facklamia languida CCUG 37842</name>
    <dbReference type="NCBI Taxonomy" id="883113"/>
    <lineage>
        <taxon>Bacteria</taxon>
        <taxon>Bacillati</taxon>
        <taxon>Bacillota</taxon>
        <taxon>Bacilli</taxon>
        <taxon>Lactobacillales</taxon>
        <taxon>Aerococcaceae</taxon>
        <taxon>Facklamia</taxon>
    </lineage>
</organism>
<feature type="transmembrane region" description="Helical" evidence="1">
    <location>
        <begin position="186"/>
        <end position="206"/>
    </location>
</feature>
<gene>
    <name evidence="2" type="ORF">HMPREF9708_01134</name>
</gene>
<evidence type="ECO:0000256" key="1">
    <source>
        <dbReference type="SAM" id="Phobius"/>
    </source>
</evidence>
<dbReference type="OrthoDB" id="2139692at2"/>
<keyword evidence="3" id="KW-1185">Reference proteome</keyword>
<evidence type="ECO:0000313" key="3">
    <source>
        <dbReference type="Proteomes" id="UP000006190"/>
    </source>
</evidence>
<evidence type="ECO:0000313" key="2">
    <source>
        <dbReference type="EMBL" id="EHR36908.1"/>
    </source>
</evidence>
<name>H3NJU5_9LACT</name>
<feature type="transmembrane region" description="Helical" evidence="1">
    <location>
        <begin position="91"/>
        <end position="111"/>
    </location>
</feature>
<dbReference type="RefSeq" id="WP_006309316.1">
    <property type="nucleotide sequence ID" value="NZ_JH601133.1"/>
</dbReference>
<dbReference type="AlphaFoldDB" id="H3NJU5"/>
<keyword evidence="1" id="KW-0812">Transmembrane</keyword>
<dbReference type="EMBL" id="AGEG01000013">
    <property type="protein sequence ID" value="EHR36908.1"/>
    <property type="molecule type" value="Genomic_DNA"/>
</dbReference>
<dbReference type="STRING" id="883113.HMPREF9708_01134"/>
<feature type="transmembrane region" description="Helical" evidence="1">
    <location>
        <begin position="131"/>
        <end position="150"/>
    </location>
</feature>
<feature type="transmembrane region" description="Helical" evidence="1">
    <location>
        <begin position="156"/>
        <end position="174"/>
    </location>
</feature>